<keyword evidence="3" id="KW-0378">Hydrolase</keyword>
<dbReference type="AlphaFoldDB" id="A0A936YNA6"/>
<reference evidence="3" key="1">
    <citation type="submission" date="2021-01" db="EMBL/GenBank/DDBJ databases">
        <title>Rhizobium sp. strain KVB221 16S ribosomal RNA gene Genome sequencing and assembly.</title>
        <authorList>
            <person name="Kang M."/>
        </authorList>
    </citation>
    <scope>NUCLEOTIDE SEQUENCE</scope>
    <source>
        <strain evidence="3">KVB221</strain>
    </source>
</reference>
<accession>A0A936YNA6</accession>
<dbReference type="InterPro" id="IPR011234">
    <property type="entry name" value="Fumarylacetoacetase-like_C"/>
</dbReference>
<evidence type="ECO:0000259" key="1">
    <source>
        <dbReference type="Pfam" id="PF01557"/>
    </source>
</evidence>
<dbReference type="InterPro" id="IPR036663">
    <property type="entry name" value="Fumarylacetoacetase_C_sf"/>
</dbReference>
<protein>
    <submittedName>
        <fullName evidence="3">Fumarylacetoacetate hydrolase family protein</fullName>
    </submittedName>
</protein>
<dbReference type="SUPFAM" id="SSF56529">
    <property type="entry name" value="FAH"/>
    <property type="match status" value="1"/>
</dbReference>
<dbReference type="Pfam" id="PF01557">
    <property type="entry name" value="FAA_hydrolase"/>
    <property type="match status" value="1"/>
</dbReference>
<feature type="domain" description="Fumarylacetoacetase N-terminal" evidence="2">
    <location>
        <begin position="1"/>
        <end position="77"/>
    </location>
</feature>
<comment type="caution">
    <text evidence="3">The sequence shown here is derived from an EMBL/GenBank/DDBJ whole genome shotgun (WGS) entry which is preliminary data.</text>
</comment>
<name>A0A936YNA6_9HYPH</name>
<dbReference type="Proteomes" id="UP000633219">
    <property type="component" value="Unassembled WGS sequence"/>
</dbReference>
<dbReference type="EMBL" id="JAEQNC010000005">
    <property type="protein sequence ID" value="MBL0372633.1"/>
    <property type="molecule type" value="Genomic_DNA"/>
</dbReference>
<dbReference type="PANTHER" id="PTHR43211">
    <property type="entry name" value="FUMARYLACETOACETATE HYDROLASE"/>
    <property type="match status" value="1"/>
</dbReference>
<dbReference type="PANTHER" id="PTHR43211:SF1">
    <property type="entry name" value="BLL6422 PROTEIN"/>
    <property type="match status" value="1"/>
</dbReference>
<gene>
    <name evidence="3" type="ORF">JJB09_11395</name>
</gene>
<evidence type="ECO:0000313" key="3">
    <source>
        <dbReference type="EMBL" id="MBL0372633.1"/>
    </source>
</evidence>
<evidence type="ECO:0000259" key="2">
    <source>
        <dbReference type="Pfam" id="PF18288"/>
    </source>
</evidence>
<keyword evidence="4" id="KW-1185">Reference proteome</keyword>
<organism evidence="3 4">
    <name type="scientific">Rhizobium setariae</name>
    <dbReference type="NCBI Taxonomy" id="2801340"/>
    <lineage>
        <taxon>Bacteria</taxon>
        <taxon>Pseudomonadati</taxon>
        <taxon>Pseudomonadota</taxon>
        <taxon>Alphaproteobacteria</taxon>
        <taxon>Hyphomicrobiales</taxon>
        <taxon>Rhizobiaceae</taxon>
        <taxon>Rhizobium/Agrobacterium group</taxon>
        <taxon>Rhizobium</taxon>
    </lineage>
</organism>
<feature type="domain" description="Fumarylacetoacetase-like C-terminal" evidence="1">
    <location>
        <begin position="81"/>
        <end position="332"/>
    </location>
</feature>
<dbReference type="Pfam" id="PF18288">
    <property type="entry name" value="FAA_hydro_N_2"/>
    <property type="match status" value="1"/>
</dbReference>
<sequence length="338" mass="36278">MKLATLKDSTRDGRLVVVSRDLTRCSDVGHIARTLQAALDDWEYAAPRLQRVAEGIETGAQPTMRFHEHDAASPLPRAYQWADASAYVHHVELMRKSRNMDMPKDFWTDPLMYQGGSDTFLAPRDAIPLINSDLGLDMEGEVAVIVGDVPMGASVEEARNAIKLVMLVNDVSLRALSVAEIAKGFGFFQAKPSSAFSPVAVTLDELGDAWKDGKLDLPLRVDLNGKPFGRANAATDMTFDFGQLVAHAARTRRLSAGTIIGSGTVSNRFEGGPGKTVGGGGVGYSCIAEMRTVEALSNGTSTTPFLAVGDVVRIEMKDKAGHSIFGAIEQKVEAVTQA</sequence>
<dbReference type="GO" id="GO:0016787">
    <property type="term" value="F:hydrolase activity"/>
    <property type="evidence" value="ECO:0007669"/>
    <property type="project" value="UniProtKB-KW"/>
</dbReference>
<dbReference type="Gene3D" id="3.90.850.10">
    <property type="entry name" value="Fumarylacetoacetase-like, C-terminal domain"/>
    <property type="match status" value="1"/>
</dbReference>
<proteinExistence type="predicted"/>
<evidence type="ECO:0000313" key="4">
    <source>
        <dbReference type="Proteomes" id="UP000633219"/>
    </source>
</evidence>
<dbReference type="InterPro" id="IPR041072">
    <property type="entry name" value="FAA_hydro_N"/>
</dbReference>
<dbReference type="RefSeq" id="WP_201657682.1">
    <property type="nucleotide sequence ID" value="NZ_JAEQNC010000005.1"/>
</dbReference>